<dbReference type="EMBL" id="JARVKF010000224">
    <property type="protein sequence ID" value="KAK9420501.1"/>
    <property type="molecule type" value="Genomic_DNA"/>
</dbReference>
<evidence type="ECO:0000259" key="1">
    <source>
        <dbReference type="PROSITE" id="PS50011"/>
    </source>
</evidence>
<reference evidence="2 3" key="1">
    <citation type="journal article" date="2024" name="J. Plant Pathol.">
        <title>Sequence and assembly of the genome of Seiridium unicorne, isolate CBS 538.82, causal agent of cypress canker disease.</title>
        <authorList>
            <person name="Scali E."/>
            <person name="Rocca G.D."/>
            <person name="Danti R."/>
            <person name="Garbelotto M."/>
            <person name="Barberini S."/>
            <person name="Baroncelli R."/>
            <person name="Emiliani G."/>
        </authorList>
    </citation>
    <scope>NUCLEOTIDE SEQUENCE [LARGE SCALE GENOMIC DNA]</scope>
    <source>
        <strain evidence="2 3">BM-138-508</strain>
    </source>
</reference>
<protein>
    <recommendedName>
        <fullName evidence="1">Protein kinase domain-containing protein</fullName>
    </recommendedName>
</protein>
<feature type="domain" description="Protein kinase" evidence="1">
    <location>
        <begin position="1"/>
        <end position="126"/>
    </location>
</feature>
<evidence type="ECO:0000313" key="3">
    <source>
        <dbReference type="Proteomes" id="UP001408356"/>
    </source>
</evidence>
<keyword evidence="3" id="KW-1185">Reference proteome</keyword>
<comment type="caution">
    <text evidence="2">The sequence shown here is derived from an EMBL/GenBank/DDBJ whole genome shotgun (WGS) entry which is preliminary data.</text>
</comment>
<accession>A0ABR2V1F0</accession>
<sequence length="145" mass="15983">MAITRNSRKDGKSSCIAMSSPIMEINEDNRSQPEGITKWSKESDVWGVGAVLNKILALQRPTRRQPDSLEERIRQIRKSTLETPLAVPKLLARIIGECLDPSPDGRPSALQLLSVVTKSDTSQSGLEKGESFWKVMAIHADSELG</sequence>
<dbReference type="SUPFAM" id="SSF56112">
    <property type="entry name" value="Protein kinase-like (PK-like)"/>
    <property type="match status" value="1"/>
</dbReference>
<name>A0ABR2V1F0_9PEZI</name>
<proteinExistence type="predicted"/>
<gene>
    <name evidence="2" type="ORF">SUNI508_06241</name>
</gene>
<dbReference type="InterPro" id="IPR011009">
    <property type="entry name" value="Kinase-like_dom_sf"/>
</dbReference>
<dbReference type="PROSITE" id="PS50011">
    <property type="entry name" value="PROTEIN_KINASE_DOM"/>
    <property type="match status" value="1"/>
</dbReference>
<dbReference type="Proteomes" id="UP001408356">
    <property type="component" value="Unassembled WGS sequence"/>
</dbReference>
<dbReference type="Gene3D" id="1.10.510.10">
    <property type="entry name" value="Transferase(Phosphotransferase) domain 1"/>
    <property type="match status" value="1"/>
</dbReference>
<evidence type="ECO:0000313" key="2">
    <source>
        <dbReference type="EMBL" id="KAK9420501.1"/>
    </source>
</evidence>
<organism evidence="2 3">
    <name type="scientific">Seiridium unicorne</name>
    <dbReference type="NCBI Taxonomy" id="138068"/>
    <lineage>
        <taxon>Eukaryota</taxon>
        <taxon>Fungi</taxon>
        <taxon>Dikarya</taxon>
        <taxon>Ascomycota</taxon>
        <taxon>Pezizomycotina</taxon>
        <taxon>Sordariomycetes</taxon>
        <taxon>Xylariomycetidae</taxon>
        <taxon>Amphisphaeriales</taxon>
        <taxon>Sporocadaceae</taxon>
        <taxon>Seiridium</taxon>
    </lineage>
</organism>
<dbReference type="InterPro" id="IPR000719">
    <property type="entry name" value="Prot_kinase_dom"/>
</dbReference>